<dbReference type="GO" id="GO:0022857">
    <property type="term" value="F:transmembrane transporter activity"/>
    <property type="evidence" value="ECO:0007669"/>
    <property type="project" value="InterPro"/>
</dbReference>
<evidence type="ECO:0000259" key="6">
    <source>
        <dbReference type="PROSITE" id="PS50850"/>
    </source>
</evidence>
<evidence type="ECO:0000313" key="8">
    <source>
        <dbReference type="Proteomes" id="UP000314251"/>
    </source>
</evidence>
<proteinExistence type="predicted"/>
<comment type="caution">
    <text evidence="7">The sequence shown here is derived from an EMBL/GenBank/DDBJ whole genome shotgun (WGS) entry which is preliminary data.</text>
</comment>
<dbReference type="Gene3D" id="1.20.1250.20">
    <property type="entry name" value="MFS general substrate transporter like domains"/>
    <property type="match status" value="2"/>
</dbReference>
<organism evidence="7 8">
    <name type="scientific">Streptomyces mimosae</name>
    <dbReference type="NCBI Taxonomy" id="2586635"/>
    <lineage>
        <taxon>Bacteria</taxon>
        <taxon>Bacillati</taxon>
        <taxon>Actinomycetota</taxon>
        <taxon>Actinomycetes</taxon>
        <taxon>Kitasatosporales</taxon>
        <taxon>Streptomycetaceae</taxon>
        <taxon>Streptomyces</taxon>
    </lineage>
</organism>
<feature type="transmembrane region" description="Helical" evidence="5">
    <location>
        <begin position="178"/>
        <end position="195"/>
    </location>
</feature>
<accession>A0A5N6A4A0</accession>
<comment type="subcellular location">
    <subcellularLocation>
        <location evidence="1">Cell membrane</location>
        <topology evidence="1">Multi-pass membrane protein</topology>
    </subcellularLocation>
</comment>
<dbReference type="SUPFAM" id="SSF103473">
    <property type="entry name" value="MFS general substrate transporter"/>
    <property type="match status" value="2"/>
</dbReference>
<feature type="transmembrane region" description="Helical" evidence="5">
    <location>
        <begin position="255"/>
        <end position="278"/>
    </location>
</feature>
<dbReference type="InterPro" id="IPR036259">
    <property type="entry name" value="MFS_trans_sf"/>
</dbReference>
<dbReference type="PANTHER" id="PTHR23542:SF1">
    <property type="entry name" value="MAJOR FACILITATOR SUPERFAMILY (MFS) PROFILE DOMAIN-CONTAINING PROTEIN"/>
    <property type="match status" value="1"/>
</dbReference>
<keyword evidence="8" id="KW-1185">Reference proteome</keyword>
<feature type="transmembrane region" description="Helical" evidence="5">
    <location>
        <begin position="51"/>
        <end position="72"/>
    </location>
</feature>
<feature type="transmembrane region" description="Helical" evidence="5">
    <location>
        <begin position="147"/>
        <end position="172"/>
    </location>
</feature>
<sequence length="404" mass="39290">MSERHVTMRSYLDVLRVPRLRLPLLATVLGAFPLGILGLGLLLHAREVTGSLTAGGLAAAAFGLGNAVGLDVQGRLIDRLGQPPVLVVAGLGCALGGVVLVTAGPATNGPGLVVAASAGLGAACPATTGCMRVLLSELPPEGGTRTAGYALLAVLFQLALLGGPLLVSLTLLFAGPDGAVLGGALLAAGAALLFARSSASRAWRPGPGPAGARGTRGGAGLTVLLALAAGAGFSAGMVAVAVPAAALALGTAAHSGLLTAAASAGEILAGLALGALTWRWSPSRLLLATLAGSALALGVAAWAAGGLGTLCAALFLVGACSGPSAIASSALLDTLAPRSALTRAYTRLVGVGLLGAAAGNAAGGAVAESLGHRPALALNAGWLALLALAGTLLRRRLRLRERCR</sequence>
<name>A0A5N6A4A0_9ACTN</name>
<feature type="transmembrane region" description="Helical" evidence="5">
    <location>
        <begin position="344"/>
        <end position="363"/>
    </location>
</feature>
<evidence type="ECO:0000256" key="4">
    <source>
        <dbReference type="ARBA" id="ARBA00023136"/>
    </source>
</evidence>
<dbReference type="OrthoDB" id="4242706at2"/>
<reference evidence="7" key="1">
    <citation type="submission" date="2019-10" db="EMBL/GenBank/DDBJ databases">
        <title>Nonomuraea sp. nov., isolated from Phyllanthus amarus.</title>
        <authorList>
            <person name="Klykleung N."/>
            <person name="Tanasupawat S."/>
        </authorList>
    </citation>
    <scope>NUCLEOTIDE SEQUENCE [LARGE SCALE GENOMIC DNA]</scope>
    <source>
        <strain evidence="7">3MP-10</strain>
    </source>
</reference>
<feature type="transmembrane region" description="Helical" evidence="5">
    <location>
        <begin position="20"/>
        <end position="45"/>
    </location>
</feature>
<feature type="transmembrane region" description="Helical" evidence="5">
    <location>
        <begin position="285"/>
        <end position="304"/>
    </location>
</feature>
<dbReference type="AlphaFoldDB" id="A0A5N6A4A0"/>
<keyword evidence="2 5" id="KW-0812">Transmembrane</keyword>
<evidence type="ECO:0000256" key="5">
    <source>
        <dbReference type="SAM" id="Phobius"/>
    </source>
</evidence>
<protein>
    <submittedName>
        <fullName evidence="7">MFS transporter</fullName>
    </submittedName>
</protein>
<feature type="transmembrane region" description="Helical" evidence="5">
    <location>
        <begin position="84"/>
        <end position="106"/>
    </location>
</feature>
<dbReference type="Pfam" id="PF07690">
    <property type="entry name" value="MFS_1"/>
    <property type="match status" value="2"/>
</dbReference>
<evidence type="ECO:0000256" key="2">
    <source>
        <dbReference type="ARBA" id="ARBA00022692"/>
    </source>
</evidence>
<dbReference type="PROSITE" id="PS50850">
    <property type="entry name" value="MFS"/>
    <property type="match status" value="1"/>
</dbReference>
<evidence type="ECO:0000256" key="1">
    <source>
        <dbReference type="ARBA" id="ARBA00004651"/>
    </source>
</evidence>
<dbReference type="InterPro" id="IPR020846">
    <property type="entry name" value="MFS_dom"/>
</dbReference>
<dbReference type="InterPro" id="IPR011701">
    <property type="entry name" value="MFS"/>
</dbReference>
<dbReference type="PANTHER" id="PTHR23542">
    <property type="match status" value="1"/>
</dbReference>
<keyword evidence="3 5" id="KW-1133">Transmembrane helix</keyword>
<dbReference type="Proteomes" id="UP000314251">
    <property type="component" value="Unassembled WGS sequence"/>
</dbReference>
<dbReference type="GO" id="GO:0005886">
    <property type="term" value="C:plasma membrane"/>
    <property type="evidence" value="ECO:0007669"/>
    <property type="project" value="UniProtKB-SubCell"/>
</dbReference>
<feature type="transmembrane region" description="Helical" evidence="5">
    <location>
        <begin position="375"/>
        <end position="394"/>
    </location>
</feature>
<dbReference type="RefSeq" id="WP_139670322.1">
    <property type="nucleotide sequence ID" value="NZ_VDLY02000013.1"/>
</dbReference>
<feature type="transmembrane region" description="Helical" evidence="5">
    <location>
        <begin position="112"/>
        <end position="135"/>
    </location>
</feature>
<evidence type="ECO:0000313" key="7">
    <source>
        <dbReference type="EMBL" id="KAB8162833.1"/>
    </source>
</evidence>
<feature type="transmembrane region" description="Helical" evidence="5">
    <location>
        <begin position="310"/>
        <end position="332"/>
    </location>
</feature>
<feature type="domain" description="Major facilitator superfamily (MFS) profile" evidence="6">
    <location>
        <begin position="220"/>
        <end position="404"/>
    </location>
</feature>
<keyword evidence="4 5" id="KW-0472">Membrane</keyword>
<feature type="transmembrane region" description="Helical" evidence="5">
    <location>
        <begin position="223"/>
        <end position="249"/>
    </location>
</feature>
<dbReference type="EMBL" id="VDLY02000013">
    <property type="protein sequence ID" value="KAB8162833.1"/>
    <property type="molecule type" value="Genomic_DNA"/>
</dbReference>
<gene>
    <name evidence="7" type="ORF">FH607_019465</name>
</gene>
<evidence type="ECO:0000256" key="3">
    <source>
        <dbReference type="ARBA" id="ARBA00022989"/>
    </source>
</evidence>